<sequence length="529" mass="58176">MLVHSQEADIDHFVLRVMCIRRLRLRSGGIRYWKVKLSIAPLMGSILPGFTAVSNSLLQGPPRLSQCCFRQDVDAVQSSALICTHRSTLSHIPPLPNSRTTDSHSTTMVAPTVTPQIHLAEEGGVLVLREGPSPTPVKETQSRVLIIGGGVTGLTNAWALLDAGYAVTVVSDQWASLENRITSQIAGALWEWPPAVCGRHTDIISLNLSKGWCMTSYDVLEKLQKILPAEAHGIRMRTANFFFDRPIEDNEEEYNKMREIEAAKIRGFEHDPTLVKKHEISRTAAVVDAYKHVSPVIDTDVYMLWLRSVVGAKGGKFVTRHVSGDLLEHEDELLEEYEADVLINCTGLGAYDLAQDKTVHPLRGALIRIVNDGSRFPVVKEALIVAYDQDKRDEDGGIVFIVPRNDRVLILGGEYIVGIPSTSNSFSRVIKPRNAPHARQVQQVCSPGLENAELDPDSIVQGLRPLRGGNVRCERELRRKSDGSLSKVVHSYGHGGSGFTLSFGCAGDVLKLVREVEAGTLPVPMAIVE</sequence>
<accession>A0ACC1T2Z4</accession>
<evidence type="ECO:0000313" key="1">
    <source>
        <dbReference type="EMBL" id="KAJ3551544.1"/>
    </source>
</evidence>
<dbReference type="Proteomes" id="UP001148662">
    <property type="component" value="Unassembled WGS sequence"/>
</dbReference>
<gene>
    <name evidence="1" type="ORF">NM688_g4642</name>
</gene>
<name>A0ACC1T2Z4_9APHY</name>
<proteinExistence type="predicted"/>
<evidence type="ECO:0000313" key="2">
    <source>
        <dbReference type="Proteomes" id="UP001148662"/>
    </source>
</evidence>
<reference evidence="1" key="1">
    <citation type="submission" date="2022-07" db="EMBL/GenBank/DDBJ databases">
        <title>Genome Sequence of Phlebia brevispora.</title>
        <authorList>
            <person name="Buettner E."/>
        </authorList>
    </citation>
    <scope>NUCLEOTIDE SEQUENCE</scope>
    <source>
        <strain evidence="1">MPL23</strain>
    </source>
</reference>
<organism evidence="1 2">
    <name type="scientific">Phlebia brevispora</name>
    <dbReference type="NCBI Taxonomy" id="194682"/>
    <lineage>
        <taxon>Eukaryota</taxon>
        <taxon>Fungi</taxon>
        <taxon>Dikarya</taxon>
        <taxon>Basidiomycota</taxon>
        <taxon>Agaricomycotina</taxon>
        <taxon>Agaricomycetes</taxon>
        <taxon>Polyporales</taxon>
        <taxon>Meruliaceae</taxon>
        <taxon>Phlebia</taxon>
    </lineage>
</organism>
<comment type="caution">
    <text evidence="1">The sequence shown here is derived from an EMBL/GenBank/DDBJ whole genome shotgun (WGS) entry which is preliminary data.</text>
</comment>
<protein>
    <submittedName>
        <fullName evidence="1">Uncharacterized protein</fullName>
    </submittedName>
</protein>
<dbReference type="EMBL" id="JANHOG010000786">
    <property type="protein sequence ID" value="KAJ3551544.1"/>
    <property type="molecule type" value="Genomic_DNA"/>
</dbReference>
<keyword evidence="2" id="KW-1185">Reference proteome</keyword>